<feature type="non-terminal residue" evidence="1">
    <location>
        <position position="53"/>
    </location>
</feature>
<protein>
    <submittedName>
        <fullName evidence="1">Uncharacterized protein</fullName>
    </submittedName>
</protein>
<comment type="caution">
    <text evidence="1">The sequence shown here is derived from an EMBL/GenBank/DDBJ whole genome shotgun (WGS) entry which is preliminary data.</text>
</comment>
<name>A0A7J7KW23_9MAGN</name>
<evidence type="ECO:0000313" key="2">
    <source>
        <dbReference type="Proteomes" id="UP000541444"/>
    </source>
</evidence>
<reference evidence="1 2" key="1">
    <citation type="journal article" date="2020" name="IScience">
        <title>Genome Sequencing of the Endangered Kingdonia uniflora (Circaeasteraceae, Ranunculales) Reveals Potential Mechanisms of Evolutionary Specialization.</title>
        <authorList>
            <person name="Sun Y."/>
            <person name="Deng T."/>
            <person name="Zhang A."/>
            <person name="Moore M.J."/>
            <person name="Landis J.B."/>
            <person name="Lin N."/>
            <person name="Zhang H."/>
            <person name="Zhang X."/>
            <person name="Huang J."/>
            <person name="Zhang X."/>
            <person name="Sun H."/>
            <person name="Wang H."/>
        </authorList>
    </citation>
    <scope>NUCLEOTIDE SEQUENCE [LARGE SCALE GENOMIC DNA]</scope>
    <source>
        <strain evidence="1">TB1705</strain>
        <tissue evidence="1">Leaf</tissue>
    </source>
</reference>
<keyword evidence="2" id="KW-1185">Reference proteome</keyword>
<accession>A0A7J7KW23</accession>
<organism evidence="1 2">
    <name type="scientific">Kingdonia uniflora</name>
    <dbReference type="NCBI Taxonomy" id="39325"/>
    <lineage>
        <taxon>Eukaryota</taxon>
        <taxon>Viridiplantae</taxon>
        <taxon>Streptophyta</taxon>
        <taxon>Embryophyta</taxon>
        <taxon>Tracheophyta</taxon>
        <taxon>Spermatophyta</taxon>
        <taxon>Magnoliopsida</taxon>
        <taxon>Ranunculales</taxon>
        <taxon>Circaeasteraceae</taxon>
        <taxon>Kingdonia</taxon>
    </lineage>
</organism>
<evidence type="ECO:0000313" key="1">
    <source>
        <dbReference type="EMBL" id="KAF6134560.1"/>
    </source>
</evidence>
<sequence>MDVPDESTCFDLSHQNPNTLQNRVASLVYIYTHSSEVCLMGAVGWEPRVLILK</sequence>
<dbReference type="AlphaFoldDB" id="A0A7J7KW23"/>
<dbReference type="EMBL" id="JACGCM010002835">
    <property type="protein sequence ID" value="KAF6134560.1"/>
    <property type="molecule type" value="Genomic_DNA"/>
</dbReference>
<gene>
    <name evidence="1" type="ORF">GIB67_022300</name>
</gene>
<dbReference type="Proteomes" id="UP000541444">
    <property type="component" value="Unassembled WGS sequence"/>
</dbReference>
<proteinExistence type="predicted"/>